<dbReference type="InterPro" id="IPR011057">
    <property type="entry name" value="Mss4-like_sf"/>
</dbReference>
<comment type="caution">
    <text evidence="7">The sequence shown here is derived from an EMBL/GenBank/DDBJ whole genome shotgun (WGS) entry which is preliminary data.</text>
</comment>
<evidence type="ECO:0000313" key="7">
    <source>
        <dbReference type="EMBL" id="MBL6081350.1"/>
    </source>
</evidence>
<evidence type="ECO:0000256" key="5">
    <source>
        <dbReference type="SAM" id="MobiDB-lite"/>
    </source>
</evidence>
<name>A0ABS1U9J0_9PROT</name>
<feature type="compositionally biased region" description="Basic and acidic residues" evidence="5">
    <location>
        <begin position="150"/>
        <end position="161"/>
    </location>
</feature>
<feature type="domain" description="CENP-V/GFA" evidence="6">
    <location>
        <begin position="7"/>
        <end position="120"/>
    </location>
</feature>
<dbReference type="PROSITE" id="PS51891">
    <property type="entry name" value="CENP_V_GFA"/>
    <property type="match status" value="1"/>
</dbReference>
<dbReference type="Gene3D" id="3.90.1590.10">
    <property type="entry name" value="glutathione-dependent formaldehyde- activating enzyme (gfa)"/>
    <property type="match status" value="1"/>
</dbReference>
<dbReference type="SUPFAM" id="SSF51316">
    <property type="entry name" value="Mss4-like"/>
    <property type="match status" value="1"/>
</dbReference>
<reference evidence="7 8" key="1">
    <citation type="submission" date="2021-01" db="EMBL/GenBank/DDBJ databases">
        <title>Belnapia mucosa sp. nov. and Belnapia arida sp. nov., isolated from the Tabernas Desert (Almeria, Spain).</title>
        <authorList>
            <person name="Molina-Menor E."/>
            <person name="Vidal-Verdu A."/>
            <person name="Calonge A."/>
            <person name="Satari L."/>
            <person name="Pereto J."/>
            <person name="Porcar M."/>
        </authorList>
    </citation>
    <scope>NUCLEOTIDE SEQUENCE [LARGE SCALE GENOMIC DNA]</scope>
    <source>
        <strain evidence="7 8">T18</strain>
    </source>
</reference>
<accession>A0ABS1U9J0</accession>
<proteinExistence type="inferred from homology"/>
<keyword evidence="4" id="KW-0456">Lyase</keyword>
<sequence length="161" mass="17732">MTGQTTLTGGCLCSAVRYEATGTPGLTLICHCRMCQRASGGPFMGVLFLPSEAVRATEGEPLIYRSSPTSNRHFCGRCGSQLFFERHTRALMGLTVGSLDKPDGFKPQMHLCVESAMAWLDIRDDAPRHAKKPEGMTPPVEYDPLTGRTRPPEPHETRPER</sequence>
<dbReference type="RefSeq" id="WP_202834573.1">
    <property type="nucleotide sequence ID" value="NZ_JAETWB010000025.1"/>
</dbReference>
<keyword evidence="2" id="KW-0479">Metal-binding</keyword>
<dbReference type="Pfam" id="PF04828">
    <property type="entry name" value="GFA"/>
    <property type="match status" value="1"/>
</dbReference>
<evidence type="ECO:0000256" key="1">
    <source>
        <dbReference type="ARBA" id="ARBA00005495"/>
    </source>
</evidence>
<keyword evidence="3" id="KW-0862">Zinc</keyword>
<evidence type="ECO:0000259" key="6">
    <source>
        <dbReference type="PROSITE" id="PS51891"/>
    </source>
</evidence>
<dbReference type="InterPro" id="IPR006913">
    <property type="entry name" value="CENP-V/GFA"/>
</dbReference>
<feature type="region of interest" description="Disordered" evidence="5">
    <location>
        <begin position="127"/>
        <end position="161"/>
    </location>
</feature>
<organism evidence="7 8">
    <name type="scientific">Belnapia arida</name>
    <dbReference type="NCBI Taxonomy" id="2804533"/>
    <lineage>
        <taxon>Bacteria</taxon>
        <taxon>Pseudomonadati</taxon>
        <taxon>Pseudomonadota</taxon>
        <taxon>Alphaproteobacteria</taxon>
        <taxon>Acetobacterales</taxon>
        <taxon>Roseomonadaceae</taxon>
        <taxon>Belnapia</taxon>
    </lineage>
</organism>
<evidence type="ECO:0000256" key="2">
    <source>
        <dbReference type="ARBA" id="ARBA00022723"/>
    </source>
</evidence>
<dbReference type="PANTHER" id="PTHR33337:SF40">
    <property type="entry name" value="CENP-V_GFA DOMAIN-CONTAINING PROTEIN-RELATED"/>
    <property type="match status" value="1"/>
</dbReference>
<dbReference type="PANTHER" id="PTHR33337">
    <property type="entry name" value="GFA DOMAIN-CONTAINING PROTEIN"/>
    <property type="match status" value="1"/>
</dbReference>
<protein>
    <submittedName>
        <fullName evidence="7">GFA family protein</fullName>
    </submittedName>
</protein>
<dbReference type="Proteomes" id="UP000660885">
    <property type="component" value="Unassembled WGS sequence"/>
</dbReference>
<evidence type="ECO:0000256" key="4">
    <source>
        <dbReference type="ARBA" id="ARBA00023239"/>
    </source>
</evidence>
<evidence type="ECO:0000256" key="3">
    <source>
        <dbReference type="ARBA" id="ARBA00022833"/>
    </source>
</evidence>
<dbReference type="EMBL" id="JAETWB010000025">
    <property type="protein sequence ID" value="MBL6081350.1"/>
    <property type="molecule type" value="Genomic_DNA"/>
</dbReference>
<keyword evidence="8" id="KW-1185">Reference proteome</keyword>
<evidence type="ECO:0000313" key="8">
    <source>
        <dbReference type="Proteomes" id="UP000660885"/>
    </source>
</evidence>
<gene>
    <name evidence="7" type="ORF">JMJ56_25470</name>
</gene>
<comment type="similarity">
    <text evidence="1">Belongs to the Gfa family.</text>
</comment>